<evidence type="ECO:0000313" key="3">
    <source>
        <dbReference type="EMBL" id="AIF65261.1"/>
    </source>
</evidence>
<dbReference type="NCBIfam" id="TIGR03558">
    <property type="entry name" value="oxido_grp_1"/>
    <property type="match status" value="1"/>
</dbReference>
<dbReference type="GeneID" id="34222637"/>
<protein>
    <recommendedName>
        <fullName evidence="2">Luciferase-like domain-containing protein</fullName>
    </recommendedName>
</protein>
<dbReference type="HOGENOM" id="CLU_027853_9_0_9"/>
<comment type="similarity">
    <text evidence="1">To bacterial alkanal monooxygenase alpha and beta chains.</text>
</comment>
<reference evidence="3 4" key="1">
    <citation type="submission" date="2014-07" db="EMBL/GenBank/DDBJ databases">
        <title>Complete genome sequence of a moderately halophilic bacterium Terribacillus aidingensis MP602, isolated from Cryptomeria fortunei in Tianmu mountain in China.</title>
        <authorList>
            <person name="Wang Y."/>
            <person name="Lu P."/>
            <person name="Zhang L."/>
        </authorList>
    </citation>
    <scope>NUCLEOTIDE SEQUENCE [LARGE SCALE GENOMIC DNA]</scope>
    <source>
        <strain evidence="3 4">MP602</strain>
    </source>
</reference>
<dbReference type="GO" id="GO:0005829">
    <property type="term" value="C:cytosol"/>
    <property type="evidence" value="ECO:0007669"/>
    <property type="project" value="TreeGrafter"/>
</dbReference>
<dbReference type="GO" id="GO:0016705">
    <property type="term" value="F:oxidoreductase activity, acting on paired donors, with incorporation or reduction of molecular oxygen"/>
    <property type="evidence" value="ECO:0007669"/>
    <property type="project" value="InterPro"/>
</dbReference>
<dbReference type="OrthoDB" id="9780518at2"/>
<evidence type="ECO:0000313" key="4">
    <source>
        <dbReference type="Proteomes" id="UP000027980"/>
    </source>
</evidence>
<dbReference type="Gene3D" id="3.20.20.30">
    <property type="entry name" value="Luciferase-like domain"/>
    <property type="match status" value="1"/>
</dbReference>
<dbReference type="Proteomes" id="UP000027980">
    <property type="component" value="Chromosome"/>
</dbReference>
<dbReference type="AlphaFoldDB" id="A0A075LG64"/>
<evidence type="ECO:0000256" key="1">
    <source>
        <dbReference type="ARBA" id="ARBA00007789"/>
    </source>
</evidence>
<dbReference type="PANTHER" id="PTHR30137">
    <property type="entry name" value="LUCIFERASE-LIKE MONOOXYGENASE"/>
    <property type="match status" value="1"/>
</dbReference>
<dbReference type="InterPro" id="IPR036661">
    <property type="entry name" value="Luciferase-like_sf"/>
</dbReference>
<dbReference type="SUPFAM" id="SSF51679">
    <property type="entry name" value="Bacterial luciferase-like"/>
    <property type="match status" value="1"/>
</dbReference>
<evidence type="ECO:0000259" key="2">
    <source>
        <dbReference type="Pfam" id="PF00296"/>
    </source>
</evidence>
<dbReference type="EMBL" id="CP008876">
    <property type="protein sequence ID" value="AIF65261.1"/>
    <property type="molecule type" value="Genomic_DNA"/>
</dbReference>
<gene>
    <name evidence="3" type="ORF">GZ22_00400</name>
</gene>
<proteinExistence type="predicted"/>
<feature type="domain" description="Luciferase-like" evidence="2">
    <location>
        <begin position="4"/>
        <end position="288"/>
    </location>
</feature>
<dbReference type="InterPro" id="IPR011251">
    <property type="entry name" value="Luciferase-like_dom"/>
</dbReference>
<accession>A0A075LG64</accession>
<dbReference type="InterPro" id="IPR050766">
    <property type="entry name" value="Bact_Lucif_Oxidored"/>
</dbReference>
<dbReference type="PANTHER" id="PTHR30137:SF19">
    <property type="entry name" value="LUCIFERASE-LIKE MONOOXYGENASE"/>
    <property type="match status" value="1"/>
</dbReference>
<sequence>MTYRLGILDQSRLAEEDNPQDALHNTVRLAEQAEEWGYDRFWVSEHHGKEELAGTSPEILMSYLLAKTKTIRIGSGGVMLQHYSPYKIAENFHVLANLASGRIDAGIGKGPGGGPKTSAALRQGGPDTFPFTEKLQELDLLLTGSYTDALPSPIPVEPPERFLLGAGVASAELAAEHNWNFVFAAFINGDREELQRTAQAYRNQYPEGRFICCLPVFAANSRQAAVALAGDSKVYKVKTAGKTVTVTTREEAEKLGNQTGEAFEIEAHTIEVIAGTADDVHHRLGQLQREYDIDEFLLLTSIGTKEQRMQSFHLLSPVQYHSARKEKANVSS</sequence>
<dbReference type="Pfam" id="PF00296">
    <property type="entry name" value="Bac_luciferase"/>
    <property type="match status" value="1"/>
</dbReference>
<organism evidence="3 4">
    <name type="scientific">Terribacillus saccharophilus</name>
    <dbReference type="NCBI Taxonomy" id="361277"/>
    <lineage>
        <taxon>Bacteria</taxon>
        <taxon>Bacillati</taxon>
        <taxon>Bacillota</taxon>
        <taxon>Bacilli</taxon>
        <taxon>Bacillales</taxon>
        <taxon>Bacillaceae</taxon>
        <taxon>Terribacillus</taxon>
    </lineage>
</organism>
<dbReference type="KEGG" id="tap:GZ22_00400"/>
<name>A0A075LG64_9BACI</name>
<dbReference type="RefSeq" id="WP_038557631.1">
    <property type="nucleotide sequence ID" value="NZ_CP008876.1"/>
</dbReference>
<dbReference type="InterPro" id="IPR019949">
    <property type="entry name" value="CmoO-like"/>
</dbReference>